<protein>
    <submittedName>
        <fullName evidence="1">Uncharacterized protein</fullName>
    </submittedName>
</protein>
<comment type="caution">
    <text evidence="1">The sequence shown here is derived from an EMBL/GenBank/DDBJ whole genome shotgun (WGS) entry which is preliminary data.</text>
</comment>
<gene>
    <name evidence="1" type="ORF">NPIL_263771</name>
</gene>
<keyword evidence="2" id="KW-1185">Reference proteome</keyword>
<organism evidence="1 2">
    <name type="scientific">Nephila pilipes</name>
    <name type="common">Giant wood spider</name>
    <name type="synonym">Nephila maculata</name>
    <dbReference type="NCBI Taxonomy" id="299642"/>
    <lineage>
        <taxon>Eukaryota</taxon>
        <taxon>Metazoa</taxon>
        <taxon>Ecdysozoa</taxon>
        <taxon>Arthropoda</taxon>
        <taxon>Chelicerata</taxon>
        <taxon>Arachnida</taxon>
        <taxon>Araneae</taxon>
        <taxon>Araneomorphae</taxon>
        <taxon>Entelegynae</taxon>
        <taxon>Araneoidea</taxon>
        <taxon>Nephilidae</taxon>
        <taxon>Nephila</taxon>
    </lineage>
</organism>
<dbReference type="Proteomes" id="UP000887013">
    <property type="component" value="Unassembled WGS sequence"/>
</dbReference>
<evidence type="ECO:0000313" key="2">
    <source>
        <dbReference type="Proteomes" id="UP000887013"/>
    </source>
</evidence>
<dbReference type="EMBL" id="BMAW01082423">
    <property type="protein sequence ID" value="GFU29196.1"/>
    <property type="molecule type" value="Genomic_DNA"/>
</dbReference>
<sequence length="115" mass="13078">MMSVNAFQSICITLKGLGKNSDMFLNSFKKKKGDNSRLCFLHFPQKSINPREYNYPLMNLSLKAVKFKKILMEVVSDEELVVKDSVEPPDRAEALSSRHLISKVLITSIKRTDSV</sequence>
<name>A0A8X6QNU6_NEPPI</name>
<evidence type="ECO:0000313" key="1">
    <source>
        <dbReference type="EMBL" id="GFU29196.1"/>
    </source>
</evidence>
<reference evidence="1" key="1">
    <citation type="submission" date="2020-08" db="EMBL/GenBank/DDBJ databases">
        <title>Multicomponent nature underlies the extraordinary mechanical properties of spider dragline silk.</title>
        <authorList>
            <person name="Kono N."/>
            <person name="Nakamura H."/>
            <person name="Mori M."/>
            <person name="Yoshida Y."/>
            <person name="Ohtoshi R."/>
            <person name="Malay A.D."/>
            <person name="Moran D.A.P."/>
            <person name="Tomita M."/>
            <person name="Numata K."/>
            <person name="Arakawa K."/>
        </authorList>
    </citation>
    <scope>NUCLEOTIDE SEQUENCE</scope>
</reference>
<dbReference type="AlphaFoldDB" id="A0A8X6QNU6"/>
<proteinExistence type="predicted"/>
<accession>A0A8X6QNU6</accession>